<reference evidence="9 10" key="1">
    <citation type="submission" date="2020-07" db="EMBL/GenBank/DDBJ databases">
        <title>Genomic Encyclopedia of Type Strains, Phase IV (KMG-V): Genome sequencing to study the core and pangenomes of soil and plant-associated prokaryotes.</title>
        <authorList>
            <person name="Whitman W."/>
        </authorList>
    </citation>
    <scope>NUCLEOTIDE SEQUENCE [LARGE SCALE GENOMIC DNA]</scope>
    <source>
        <strain evidence="9 10">C13</strain>
    </source>
</reference>
<protein>
    <submittedName>
        <fullName evidence="9">Cysteine desulfurase</fullName>
        <ecNumber evidence="9">2.8.1.7</ecNumber>
    </submittedName>
</protein>
<dbReference type="InterPro" id="IPR016454">
    <property type="entry name" value="Cysteine_dSase"/>
</dbReference>
<organism evidence="9 10">
    <name type="scientific">Methanococcus maripaludis</name>
    <name type="common">Methanococcus deltae</name>
    <dbReference type="NCBI Taxonomy" id="39152"/>
    <lineage>
        <taxon>Archaea</taxon>
        <taxon>Methanobacteriati</taxon>
        <taxon>Methanobacteriota</taxon>
        <taxon>Methanomada group</taxon>
        <taxon>Methanococci</taxon>
        <taxon>Methanococcales</taxon>
        <taxon>Methanococcaceae</taxon>
        <taxon>Methanococcus</taxon>
    </lineage>
</organism>
<name>A0A7J9PMN1_METMI</name>
<proteinExistence type="inferred from homology"/>
<keyword evidence="3 9" id="KW-0808">Transferase</keyword>
<dbReference type="InterPro" id="IPR015422">
    <property type="entry name" value="PyrdxlP-dep_Trfase_small"/>
</dbReference>
<dbReference type="Gene3D" id="3.90.1150.10">
    <property type="entry name" value="Aspartate Aminotransferase, domain 1"/>
    <property type="match status" value="1"/>
</dbReference>
<dbReference type="Gene3D" id="3.40.640.10">
    <property type="entry name" value="Type I PLP-dependent aspartate aminotransferase-like (Major domain)"/>
    <property type="match status" value="1"/>
</dbReference>
<keyword evidence="7" id="KW-0411">Iron-sulfur</keyword>
<dbReference type="Pfam" id="PF00266">
    <property type="entry name" value="Aminotran_5"/>
    <property type="match status" value="1"/>
</dbReference>
<evidence type="ECO:0000313" key="9">
    <source>
        <dbReference type="EMBL" id="MBA2864034.1"/>
    </source>
</evidence>
<evidence type="ECO:0000256" key="7">
    <source>
        <dbReference type="ARBA" id="ARBA00023014"/>
    </source>
</evidence>
<evidence type="ECO:0000256" key="2">
    <source>
        <dbReference type="ARBA" id="ARBA00006490"/>
    </source>
</evidence>
<comment type="similarity">
    <text evidence="2">Belongs to the class-V pyridoxal-phosphate-dependent aminotransferase family. NifS/IscS subfamily.</text>
</comment>
<evidence type="ECO:0000256" key="5">
    <source>
        <dbReference type="ARBA" id="ARBA00022898"/>
    </source>
</evidence>
<accession>A0A7J9PMN1</accession>
<comment type="caution">
    <text evidence="9">The sequence shown here is derived from an EMBL/GenBank/DDBJ whole genome shotgun (WGS) entry which is preliminary data.</text>
</comment>
<evidence type="ECO:0000256" key="1">
    <source>
        <dbReference type="ARBA" id="ARBA00001933"/>
    </source>
</evidence>
<feature type="domain" description="Aminotransferase class V" evidence="8">
    <location>
        <begin position="2"/>
        <end position="365"/>
    </location>
</feature>
<dbReference type="GO" id="GO:0046872">
    <property type="term" value="F:metal ion binding"/>
    <property type="evidence" value="ECO:0007669"/>
    <property type="project" value="UniProtKB-KW"/>
</dbReference>
<keyword evidence="6" id="KW-0408">Iron</keyword>
<evidence type="ECO:0000256" key="4">
    <source>
        <dbReference type="ARBA" id="ARBA00022723"/>
    </source>
</evidence>
<dbReference type="PANTHER" id="PTHR11601:SF34">
    <property type="entry name" value="CYSTEINE DESULFURASE"/>
    <property type="match status" value="1"/>
</dbReference>
<dbReference type="GO" id="GO:0031071">
    <property type="term" value="F:cysteine desulfurase activity"/>
    <property type="evidence" value="ECO:0007669"/>
    <property type="project" value="UniProtKB-EC"/>
</dbReference>
<dbReference type="InterPro" id="IPR015421">
    <property type="entry name" value="PyrdxlP-dep_Trfase_major"/>
</dbReference>
<dbReference type="Proteomes" id="UP000567099">
    <property type="component" value="Unassembled WGS sequence"/>
</dbReference>
<comment type="cofactor">
    <cofactor evidence="1">
        <name>pyridoxal 5'-phosphate</name>
        <dbReference type="ChEBI" id="CHEBI:597326"/>
    </cofactor>
</comment>
<dbReference type="PANTHER" id="PTHR11601">
    <property type="entry name" value="CYSTEINE DESULFURYLASE FAMILY MEMBER"/>
    <property type="match status" value="1"/>
</dbReference>
<keyword evidence="5" id="KW-0663">Pyridoxal phosphate</keyword>
<evidence type="ECO:0000256" key="3">
    <source>
        <dbReference type="ARBA" id="ARBA00022679"/>
    </source>
</evidence>
<dbReference type="PIRSF" id="PIRSF005572">
    <property type="entry name" value="NifS"/>
    <property type="match status" value="1"/>
</dbReference>
<dbReference type="AlphaFoldDB" id="A0A7J9PMN1"/>
<dbReference type="SUPFAM" id="SSF53383">
    <property type="entry name" value="PLP-dependent transferases"/>
    <property type="match status" value="1"/>
</dbReference>
<dbReference type="EMBL" id="JACDUO010000001">
    <property type="protein sequence ID" value="MBA2864034.1"/>
    <property type="molecule type" value="Genomic_DNA"/>
</dbReference>
<keyword evidence="4" id="KW-0479">Metal-binding</keyword>
<dbReference type="FunFam" id="3.40.640.10:FF:000084">
    <property type="entry name" value="IscS-like cysteine desulfurase"/>
    <property type="match status" value="1"/>
</dbReference>
<gene>
    <name evidence="9" type="ORF">HNP94_001034</name>
</gene>
<dbReference type="EC" id="2.8.1.7" evidence="9"/>
<sequence>MIYFDNSATTPMDTRVIDKIKPYLKDLYGNPSSKYYDVAVQCKHAVDESRKNVSELLNCNPNEIIFTSGASESNNFIIKGVMDTYSDKGNHIVTSIVEHKSVLETCKYMGDKGYDVSYVGVNSEGNLDIDELKSELGKDTVLTSIMWGNNETGVVNDIETICSIVKSKDIFFHTDATQVIGKVPVDLKKIPVDFLSLSGHKICGPKGIGATFIRSDEFGIPLEVTPLIHGGGQEYGYRSGTHNVPFIVGLGEAFKIAKEEMDEYIPKILELEHYLLEKLKKYDIKLNGNLKNKIPGVLNISIPGLNNEIFIKKIKDEFAISTGSACSLGEPSYVLDAMGKSREDITSCLRISLNKFNKKEEIDLFIQKLDHYLN</sequence>
<dbReference type="GO" id="GO:0051536">
    <property type="term" value="F:iron-sulfur cluster binding"/>
    <property type="evidence" value="ECO:0007669"/>
    <property type="project" value="UniProtKB-KW"/>
</dbReference>
<dbReference type="InterPro" id="IPR000192">
    <property type="entry name" value="Aminotrans_V_dom"/>
</dbReference>
<evidence type="ECO:0000313" key="10">
    <source>
        <dbReference type="Proteomes" id="UP000567099"/>
    </source>
</evidence>
<evidence type="ECO:0000256" key="6">
    <source>
        <dbReference type="ARBA" id="ARBA00023004"/>
    </source>
</evidence>
<evidence type="ECO:0000259" key="8">
    <source>
        <dbReference type="Pfam" id="PF00266"/>
    </source>
</evidence>
<dbReference type="RefSeq" id="WP_181505017.1">
    <property type="nucleotide sequence ID" value="NZ_JACDUO010000001.1"/>
</dbReference>
<dbReference type="InterPro" id="IPR015424">
    <property type="entry name" value="PyrdxlP-dep_Trfase"/>
</dbReference>